<dbReference type="Gene3D" id="3.80.10.10">
    <property type="entry name" value="Ribonuclease Inhibitor"/>
    <property type="match status" value="2"/>
</dbReference>
<dbReference type="PANTHER" id="PTHR46269:SF3">
    <property type="entry name" value="EPIPHYCAN"/>
    <property type="match status" value="1"/>
</dbReference>
<feature type="region of interest" description="Disordered" evidence="10">
    <location>
        <begin position="347"/>
        <end position="375"/>
    </location>
</feature>
<dbReference type="InterPro" id="IPR001611">
    <property type="entry name" value="Leu-rich_rpt"/>
</dbReference>
<organism evidence="13 14">
    <name type="scientific">Triplophysa tibetana</name>
    <dbReference type="NCBI Taxonomy" id="1572043"/>
    <lineage>
        <taxon>Eukaryota</taxon>
        <taxon>Metazoa</taxon>
        <taxon>Chordata</taxon>
        <taxon>Craniata</taxon>
        <taxon>Vertebrata</taxon>
        <taxon>Euteleostomi</taxon>
        <taxon>Actinopterygii</taxon>
        <taxon>Neopterygii</taxon>
        <taxon>Teleostei</taxon>
        <taxon>Ostariophysi</taxon>
        <taxon>Cypriniformes</taxon>
        <taxon>Nemacheilidae</taxon>
        <taxon>Triplophysa</taxon>
    </lineage>
</organism>
<keyword evidence="6" id="KW-0732">Signal</keyword>
<feature type="compositionally biased region" description="Low complexity" evidence="10">
    <location>
        <begin position="574"/>
        <end position="591"/>
    </location>
</feature>
<evidence type="ECO:0000256" key="1">
    <source>
        <dbReference type="ARBA" id="ARBA00004498"/>
    </source>
</evidence>
<sequence length="990" mass="105927">MFDDQLKFISHIAATSRTCRLNLTMLWLIVTCVALLPVGQVSTQEMPYEQLIFQLQACPKECRCPPNFPNAVYCDNKSLKHIPVIPPYTWYLYLQNNLIDVVSAEALRNVTQLRWINLSRNKITSVEADALKALPNLVHLYMEDNLLTSIPSPLPSNLEQLRLSRNKISKIPPGVFSGMDHLILLDLQSNKLQDDAVTEVNLKGLSNLVQINLAKNQLNSMPLGLPPTTTQIFLDSNNIEKIPAEYFKGLPKVSSLRLNRNKLANGGIPKTVFNVSSILDLQLSYNQLTDMPVISAELEHLHLDHNKIKSVNSSDICPPGALDDYFSENGPRLRYLRLDATVSDRLPLARPTNPLPVRSEEQDHLGKKEKEPQNSAEALFTKDSRTMVMFVWGLLVLSMAAASPPRYARQAELDSYDTSNYDVDLELNNENLYDYGNGVDEPQISNFNPDEDSDPSHSAYIEEEEEEVVQRWTVEDREDTEVPITPHLVQSGSGESGTLMGPMAQGEEELRLTPIDILQISGDISGSGEINSGASGDPLSEKASGSGEILGSGGSNASEEELLTFGITSQEASGDFGESGFLGESGFSGEFEGPGSGASGVPGVSGESVASGFPDVSGESGASGVPEVSGESGASGVPGVSGESGASGVPEVSGESGASGVPEVSGEFGASEAPGVSGESGASGVPEVSGESGASGVPEVSGEFGASGVPELSGASGVADVSGESGSSGVWEVSRTSGEPELSGESGDFEIIEISKEPWTSGESKVSGTSGVPVEPGTSGKPEVSGEPVTIGVPVEPETSEEPGESGEIEVPEEPVETESPEDTTETLLPELEEDKLKKIDLTSNAISKIDDDAFSGLPALDEVILRENNIRQLPALPPSMTLIDACHNQLGSTGIHREAFKDMPGLLYLYLTDNSIDHIPVPLPHSLRSLHLQNNNVQMMHDDTFCNPHDLNYIRNPLEDVRLDGNPINLSRTPQAFICLPRIPVGNLI</sequence>
<dbReference type="InterPro" id="IPR032675">
    <property type="entry name" value="LRR_dom_sf"/>
</dbReference>
<keyword evidence="14" id="KW-1185">Reference proteome</keyword>
<keyword evidence="7" id="KW-0677">Repeat</keyword>
<feature type="compositionally biased region" description="Polar residues" evidence="10">
    <location>
        <begin position="761"/>
        <end position="770"/>
    </location>
</feature>
<name>A0A5A9PG23_9TELE</name>
<accession>A0A5A9PG23</accession>
<protein>
    <submittedName>
        <fullName evidence="13">Keratocan</fullName>
    </submittedName>
</protein>
<comment type="similarity">
    <text evidence="2">Belongs to the small leucine-rich proteoglycan (SLRP) family. SLRP class III subfamily.</text>
</comment>
<evidence type="ECO:0000256" key="5">
    <source>
        <dbReference type="ARBA" id="ARBA00022614"/>
    </source>
</evidence>
<evidence type="ECO:0000259" key="12">
    <source>
        <dbReference type="SMART" id="SM00013"/>
    </source>
</evidence>
<proteinExistence type="inferred from homology"/>
<dbReference type="GO" id="GO:0030199">
    <property type="term" value="P:collagen fibril organization"/>
    <property type="evidence" value="ECO:0007669"/>
    <property type="project" value="TreeGrafter"/>
</dbReference>
<feature type="compositionally biased region" description="Acidic residues" evidence="10">
    <location>
        <begin position="798"/>
        <end position="825"/>
    </location>
</feature>
<dbReference type="InterPro" id="IPR043547">
    <property type="entry name" value="Mimecan/Epiphycan/Opticin"/>
</dbReference>
<feature type="compositionally biased region" description="Polar residues" evidence="10">
    <location>
        <begin position="523"/>
        <end position="534"/>
    </location>
</feature>
<dbReference type="GO" id="GO:0005615">
    <property type="term" value="C:extracellular space"/>
    <property type="evidence" value="ECO:0007669"/>
    <property type="project" value="TreeGrafter"/>
</dbReference>
<reference evidence="13 14" key="1">
    <citation type="journal article" date="2019" name="Mol. Ecol. Resour.">
        <title>Chromosome-level genome assembly of Triplophysa tibetana, a fish adapted to the harsh high-altitude environment of the Tibetan Plateau.</title>
        <authorList>
            <person name="Yang X."/>
            <person name="Liu H."/>
            <person name="Ma Z."/>
            <person name="Zou Y."/>
            <person name="Zou M."/>
            <person name="Mao Y."/>
            <person name="Li X."/>
            <person name="Wang H."/>
            <person name="Chen T."/>
            <person name="Wang W."/>
            <person name="Yang R."/>
        </authorList>
    </citation>
    <scope>NUCLEOTIDE SEQUENCE [LARGE SCALE GENOMIC DNA]</scope>
    <source>
        <strain evidence="13">TTIB1903HZAU</strain>
        <tissue evidence="13">Muscle</tissue>
    </source>
</reference>
<comment type="subcellular location">
    <subcellularLocation>
        <location evidence="1">Secreted</location>
        <location evidence="1">Extracellular space</location>
        <location evidence="1">Extracellular matrix</location>
    </subcellularLocation>
</comment>
<evidence type="ECO:0000256" key="8">
    <source>
        <dbReference type="ARBA" id="ARBA00023157"/>
    </source>
</evidence>
<dbReference type="AlphaFoldDB" id="A0A5A9PG23"/>
<feature type="region of interest" description="Disordered" evidence="10">
    <location>
        <begin position="523"/>
        <end position="557"/>
    </location>
</feature>
<dbReference type="SMART" id="SM00369">
    <property type="entry name" value="LRR_TYP"/>
    <property type="match status" value="10"/>
</dbReference>
<dbReference type="InterPro" id="IPR000372">
    <property type="entry name" value="LRRNT"/>
</dbReference>
<evidence type="ECO:0000256" key="3">
    <source>
        <dbReference type="ARBA" id="ARBA00022525"/>
    </source>
</evidence>
<dbReference type="GO" id="GO:0031012">
    <property type="term" value="C:extracellular matrix"/>
    <property type="evidence" value="ECO:0007669"/>
    <property type="project" value="TreeGrafter"/>
</dbReference>
<keyword evidence="3" id="KW-0964">Secreted</keyword>
<dbReference type="SUPFAM" id="SSF52058">
    <property type="entry name" value="L domain-like"/>
    <property type="match status" value="2"/>
</dbReference>
<keyword evidence="4" id="KW-0272">Extracellular matrix</keyword>
<feature type="compositionally biased region" description="Basic and acidic residues" evidence="10">
    <location>
        <begin position="358"/>
        <end position="372"/>
    </location>
</feature>
<gene>
    <name evidence="13" type="ORF">E1301_Tti002000</name>
</gene>
<dbReference type="SMART" id="SM00013">
    <property type="entry name" value="LRRNT"/>
    <property type="match status" value="1"/>
</dbReference>
<feature type="region of interest" description="Disordered" evidence="10">
    <location>
        <begin position="574"/>
        <end position="745"/>
    </location>
</feature>
<evidence type="ECO:0000256" key="6">
    <source>
        <dbReference type="ARBA" id="ARBA00022729"/>
    </source>
</evidence>
<evidence type="ECO:0000256" key="9">
    <source>
        <dbReference type="ARBA" id="ARBA00023180"/>
    </source>
</evidence>
<feature type="compositionally biased region" description="Low complexity" evidence="10">
    <location>
        <begin position="601"/>
        <end position="612"/>
    </location>
</feature>
<dbReference type="InterPro" id="IPR003591">
    <property type="entry name" value="Leu-rich_rpt_typical-subtyp"/>
</dbReference>
<dbReference type="Pfam" id="PF13855">
    <property type="entry name" value="LRR_8"/>
    <property type="match status" value="4"/>
</dbReference>
<dbReference type="PANTHER" id="PTHR46269">
    <property type="entry name" value="EPIPHYCAN-RELATED"/>
    <property type="match status" value="1"/>
</dbReference>
<evidence type="ECO:0000313" key="14">
    <source>
        <dbReference type="Proteomes" id="UP000324632"/>
    </source>
</evidence>
<feature type="compositionally biased region" description="Low complexity" evidence="10">
    <location>
        <begin position="713"/>
        <end position="734"/>
    </location>
</feature>
<evidence type="ECO:0000256" key="2">
    <source>
        <dbReference type="ARBA" id="ARBA00006912"/>
    </source>
</evidence>
<keyword evidence="11" id="KW-1133">Transmembrane helix</keyword>
<evidence type="ECO:0000256" key="7">
    <source>
        <dbReference type="ARBA" id="ARBA00022737"/>
    </source>
</evidence>
<dbReference type="GO" id="GO:0060348">
    <property type="term" value="P:bone development"/>
    <property type="evidence" value="ECO:0007669"/>
    <property type="project" value="TreeGrafter"/>
</dbReference>
<feature type="region of interest" description="Disordered" evidence="10">
    <location>
        <begin position="759"/>
        <end position="825"/>
    </location>
</feature>
<keyword evidence="5" id="KW-0433">Leucine-rich repeat</keyword>
<keyword evidence="11" id="KW-0472">Membrane</keyword>
<evidence type="ECO:0000256" key="4">
    <source>
        <dbReference type="ARBA" id="ARBA00022530"/>
    </source>
</evidence>
<dbReference type="PROSITE" id="PS51450">
    <property type="entry name" value="LRR"/>
    <property type="match status" value="3"/>
</dbReference>
<feature type="domain" description="LRRNT" evidence="12">
    <location>
        <begin position="57"/>
        <end position="91"/>
    </location>
</feature>
<evidence type="ECO:0000256" key="10">
    <source>
        <dbReference type="SAM" id="MobiDB-lite"/>
    </source>
</evidence>
<keyword evidence="9" id="KW-0325">Glycoprotein</keyword>
<dbReference type="EMBL" id="SOYY01000005">
    <property type="protein sequence ID" value="KAA0720990.1"/>
    <property type="molecule type" value="Genomic_DNA"/>
</dbReference>
<comment type="caution">
    <text evidence="13">The sequence shown here is derived from an EMBL/GenBank/DDBJ whole genome shotgun (WGS) entry which is preliminary data.</text>
</comment>
<evidence type="ECO:0000256" key="11">
    <source>
        <dbReference type="SAM" id="Phobius"/>
    </source>
</evidence>
<dbReference type="Pfam" id="PF01462">
    <property type="entry name" value="LRRNT"/>
    <property type="match status" value="1"/>
</dbReference>
<dbReference type="Proteomes" id="UP000324632">
    <property type="component" value="Chromosome 5"/>
</dbReference>
<keyword evidence="11" id="KW-0812">Transmembrane</keyword>
<dbReference type="GO" id="GO:0061975">
    <property type="term" value="P:articular cartilage development"/>
    <property type="evidence" value="ECO:0007669"/>
    <property type="project" value="TreeGrafter"/>
</dbReference>
<keyword evidence="8" id="KW-1015">Disulfide bond</keyword>
<feature type="transmembrane region" description="Helical" evidence="11">
    <location>
        <begin position="21"/>
        <end position="39"/>
    </location>
</feature>
<evidence type="ECO:0000313" key="13">
    <source>
        <dbReference type="EMBL" id="KAA0720990.1"/>
    </source>
</evidence>